<accession>A0A7W9ECR3</accession>
<dbReference type="AlphaFoldDB" id="A0A7W9ECR3"/>
<proteinExistence type="predicted"/>
<keyword evidence="2" id="KW-1185">Reference proteome</keyword>
<dbReference type="RefSeq" id="WP_184014552.1">
    <property type="nucleotide sequence ID" value="NZ_JACIJC010000001.1"/>
</dbReference>
<comment type="caution">
    <text evidence="1">The sequence shown here is derived from an EMBL/GenBank/DDBJ whole genome shotgun (WGS) entry which is preliminary data.</text>
</comment>
<dbReference type="Proteomes" id="UP000549617">
    <property type="component" value="Unassembled WGS sequence"/>
</dbReference>
<sequence>MAETSLIEWTDATWNPITGCSVISPGCKHCYAMKLAGTRLQHHRSRAGLTVATKAGPVWTGEVRFNEEWIAQPLRWRRPRRVFVCAHGDLFHEDVPDAWIDRVFDVMEARPARHIFQVLTKRSARMRDYISARWRLPESIAFFYDLSESTPLFQVPENIWLGVSIEDRERMLARGGDLANTPAAKTFWSVEPLIGPLGTIPDDLLPDWMIVGGESGDGARPMHIQWVRILRDHCASAAVPFFFKQWGEWQGGRPRPAGAPGRFALVPNENLSWAGIAYTDSYPRQFSAFGSSVMERIGKKAAGRLLDGVEHNGMPA</sequence>
<evidence type="ECO:0000313" key="2">
    <source>
        <dbReference type="Proteomes" id="UP000549617"/>
    </source>
</evidence>
<organism evidence="1 2">
    <name type="scientific">Sphingobium boeckii</name>
    <dbReference type="NCBI Taxonomy" id="1082345"/>
    <lineage>
        <taxon>Bacteria</taxon>
        <taxon>Pseudomonadati</taxon>
        <taxon>Pseudomonadota</taxon>
        <taxon>Alphaproteobacteria</taxon>
        <taxon>Sphingomonadales</taxon>
        <taxon>Sphingomonadaceae</taxon>
        <taxon>Sphingobium</taxon>
    </lineage>
</organism>
<gene>
    <name evidence="1" type="ORF">FHS49_000308</name>
</gene>
<dbReference type="Pfam" id="PF07505">
    <property type="entry name" value="DUF5131"/>
    <property type="match status" value="1"/>
</dbReference>
<dbReference type="EMBL" id="JACIJC010000001">
    <property type="protein sequence ID" value="MBB5684317.1"/>
    <property type="molecule type" value="Genomic_DNA"/>
</dbReference>
<name>A0A7W9ECR3_9SPHN</name>
<protein>
    <submittedName>
        <fullName evidence="1">Protein gp37</fullName>
    </submittedName>
</protein>
<dbReference type="InterPro" id="IPR011101">
    <property type="entry name" value="DUF5131"/>
</dbReference>
<reference evidence="1 2" key="1">
    <citation type="submission" date="2020-08" db="EMBL/GenBank/DDBJ databases">
        <title>Genomic Encyclopedia of Type Strains, Phase IV (KMG-IV): sequencing the most valuable type-strain genomes for metagenomic binning, comparative biology and taxonomic classification.</title>
        <authorList>
            <person name="Goeker M."/>
        </authorList>
    </citation>
    <scope>NUCLEOTIDE SEQUENCE [LARGE SCALE GENOMIC DNA]</scope>
    <source>
        <strain evidence="1 2">DSM 25079</strain>
    </source>
</reference>
<evidence type="ECO:0000313" key="1">
    <source>
        <dbReference type="EMBL" id="MBB5684317.1"/>
    </source>
</evidence>